<dbReference type="RefSeq" id="WP_164000441.1">
    <property type="nucleotide sequence ID" value="NZ_WXXP01000032.1"/>
</dbReference>
<organism evidence="7 8">
    <name type="scientific">Rhizobium leguminosarum</name>
    <dbReference type="NCBI Taxonomy" id="384"/>
    <lineage>
        <taxon>Bacteria</taxon>
        <taxon>Pseudomonadati</taxon>
        <taxon>Pseudomonadota</taxon>
        <taxon>Alphaproteobacteria</taxon>
        <taxon>Hyphomicrobiales</taxon>
        <taxon>Rhizobiaceae</taxon>
        <taxon>Rhizobium/Agrobacterium group</taxon>
        <taxon>Rhizobium</taxon>
    </lineage>
</organism>
<accession>A0A6P0DNB3</accession>
<dbReference type="InterPro" id="IPR002052">
    <property type="entry name" value="DNA_methylase_N6_adenine_CS"/>
</dbReference>
<evidence type="ECO:0000256" key="4">
    <source>
        <dbReference type="ARBA" id="ARBA00022691"/>
    </source>
</evidence>
<sequence>MLTDKPSLQRKRLPRTISAADAPVSLDACRAMARAWSEKIDDRKRQQAIWSFIAEAVQAYIEASGCPAKSIPGAASLAVALTYHLDAAAAGLAQTLGREASKLPIESAAFQLSACYTAMLPQDIRSEWGAFYTPPALTARLMELAQEAGIDWRAARVLDPACGGGAFLLPVALRMQQALQALSPGELLDHFAGHLSGFDIDPFAAQLTQTWLEIAFASLSMQTGRPFPAVIRVCNSLEQPVSSKRFDLVIGNPPYGRVRLNARLRERYRRSLFGHANMYGLFTDLALQWARKGGVVAYVTPTGFLAGEYFKALRALLAKDAPPFAIDFITERRGIFDDVLQEALLATYRRGGSLGSPTVHYLSVNGTAQVTHAGEFHLPKDASQPWLAPRVPDDGVLVEQLSRLPSRLKDWGYKVSTGPLVWNRFKDQFRGRAGKDTFPVIWAEAVSTDGKFSFRAEKRNHQPHFKVRPEDQWLEVSVPCVLLQRTTSKEQARRLIAAELPEAFIKAHGRVIVENHLNMVKPTAGKPRVSTAVVAAVLNSKIADRAFRCISGSVAVSAFELEALPLPKPEALKAVGDLLAKHADQAVIDAALERLFLGAE</sequence>
<evidence type="ECO:0000259" key="6">
    <source>
        <dbReference type="Pfam" id="PF07669"/>
    </source>
</evidence>
<evidence type="ECO:0000256" key="2">
    <source>
        <dbReference type="ARBA" id="ARBA00022603"/>
    </source>
</evidence>
<dbReference type="InterPro" id="IPR011639">
    <property type="entry name" value="MethylTrfase_TaqI-like_dom"/>
</dbReference>
<evidence type="ECO:0000256" key="3">
    <source>
        <dbReference type="ARBA" id="ARBA00022679"/>
    </source>
</evidence>
<dbReference type="EMBL" id="WXXP01000032">
    <property type="protein sequence ID" value="NEK54588.1"/>
    <property type="molecule type" value="Genomic_DNA"/>
</dbReference>
<dbReference type="PANTHER" id="PTHR33841">
    <property type="entry name" value="DNA METHYLTRANSFERASE YEEA-RELATED"/>
    <property type="match status" value="1"/>
</dbReference>
<name>A0A6P0DNB3_RHILE</name>
<dbReference type="GO" id="GO:0006304">
    <property type="term" value="P:DNA modification"/>
    <property type="evidence" value="ECO:0007669"/>
    <property type="project" value="InterPro"/>
</dbReference>
<dbReference type="AlphaFoldDB" id="A0A6P0DNB3"/>
<evidence type="ECO:0000256" key="5">
    <source>
        <dbReference type="ARBA" id="ARBA00047942"/>
    </source>
</evidence>
<evidence type="ECO:0000313" key="8">
    <source>
        <dbReference type="Proteomes" id="UP000471409"/>
    </source>
</evidence>
<comment type="catalytic activity">
    <reaction evidence="5">
        <text>a 2'-deoxyadenosine in DNA + S-adenosyl-L-methionine = an N(6)-methyl-2'-deoxyadenosine in DNA + S-adenosyl-L-homocysteine + H(+)</text>
        <dbReference type="Rhea" id="RHEA:15197"/>
        <dbReference type="Rhea" id="RHEA-COMP:12418"/>
        <dbReference type="Rhea" id="RHEA-COMP:12419"/>
        <dbReference type="ChEBI" id="CHEBI:15378"/>
        <dbReference type="ChEBI" id="CHEBI:57856"/>
        <dbReference type="ChEBI" id="CHEBI:59789"/>
        <dbReference type="ChEBI" id="CHEBI:90615"/>
        <dbReference type="ChEBI" id="CHEBI:90616"/>
        <dbReference type="EC" id="2.1.1.72"/>
    </reaction>
</comment>
<dbReference type="CDD" id="cd02440">
    <property type="entry name" value="AdoMet_MTases"/>
    <property type="match status" value="1"/>
</dbReference>
<evidence type="ECO:0000313" key="7">
    <source>
        <dbReference type="EMBL" id="NEK54588.1"/>
    </source>
</evidence>
<dbReference type="Gene3D" id="3.40.50.150">
    <property type="entry name" value="Vaccinia Virus protein VP39"/>
    <property type="match status" value="1"/>
</dbReference>
<comment type="caution">
    <text evidence="7">The sequence shown here is derived from an EMBL/GenBank/DDBJ whole genome shotgun (WGS) entry which is preliminary data.</text>
</comment>
<dbReference type="SUPFAM" id="SSF53335">
    <property type="entry name" value="S-adenosyl-L-methionine-dependent methyltransferases"/>
    <property type="match status" value="1"/>
</dbReference>
<keyword evidence="4" id="KW-0949">S-adenosyl-L-methionine</keyword>
<dbReference type="PRINTS" id="PR00507">
    <property type="entry name" value="N12N6MTFRASE"/>
</dbReference>
<evidence type="ECO:0000256" key="1">
    <source>
        <dbReference type="ARBA" id="ARBA00011900"/>
    </source>
</evidence>
<feature type="domain" description="Type II methyltransferase M.TaqI-like" evidence="6">
    <location>
        <begin position="241"/>
        <end position="320"/>
    </location>
</feature>
<dbReference type="InterPro" id="IPR029063">
    <property type="entry name" value="SAM-dependent_MTases_sf"/>
</dbReference>
<proteinExistence type="predicted"/>
<keyword evidence="3" id="KW-0808">Transferase</keyword>
<dbReference type="Pfam" id="PF07669">
    <property type="entry name" value="Eco57I"/>
    <property type="match status" value="1"/>
</dbReference>
<dbReference type="GO" id="GO:0009007">
    <property type="term" value="F:site-specific DNA-methyltransferase (adenine-specific) activity"/>
    <property type="evidence" value="ECO:0007669"/>
    <property type="project" value="UniProtKB-EC"/>
</dbReference>
<dbReference type="PROSITE" id="PS00092">
    <property type="entry name" value="N6_MTASE"/>
    <property type="match status" value="1"/>
</dbReference>
<dbReference type="GO" id="GO:0003676">
    <property type="term" value="F:nucleic acid binding"/>
    <property type="evidence" value="ECO:0007669"/>
    <property type="project" value="InterPro"/>
</dbReference>
<gene>
    <name evidence="7" type="ORF">GUK36_35090</name>
</gene>
<dbReference type="PANTHER" id="PTHR33841:SF1">
    <property type="entry name" value="DNA METHYLTRANSFERASE A"/>
    <property type="match status" value="1"/>
</dbReference>
<protein>
    <recommendedName>
        <fullName evidence="1">site-specific DNA-methyltransferase (adenine-specific)</fullName>
        <ecNumber evidence="1">2.1.1.72</ecNumber>
    </recommendedName>
</protein>
<dbReference type="InterPro" id="IPR050953">
    <property type="entry name" value="N4_N6_ade-DNA_methylase"/>
</dbReference>
<keyword evidence="2 7" id="KW-0489">Methyltransferase</keyword>
<dbReference type="EC" id="2.1.1.72" evidence="1"/>
<dbReference type="Proteomes" id="UP000471409">
    <property type="component" value="Unassembled WGS sequence"/>
</dbReference>
<dbReference type="GO" id="GO:0032259">
    <property type="term" value="P:methylation"/>
    <property type="evidence" value="ECO:0007669"/>
    <property type="project" value="UniProtKB-KW"/>
</dbReference>
<reference evidence="7 8" key="1">
    <citation type="submission" date="2020-01" db="EMBL/GenBank/DDBJ databases">
        <title>Rhizobium genotypes associated with high levels of biological nitrogen fixation by grain legumes in a temperate-maritime cropping system.</title>
        <authorList>
            <person name="Maluk M."/>
            <person name="Francesc Ferrando Molina F."/>
            <person name="Lopez Del Egido L."/>
            <person name="Lafos M."/>
            <person name="Langarica-Fuentes A."/>
            <person name="Gebre Yohannes G."/>
            <person name="Young M.W."/>
            <person name="Martin P."/>
            <person name="Gantlett R."/>
            <person name="Kenicer G."/>
            <person name="Hawes C."/>
            <person name="Begg G.S."/>
            <person name="Quilliam R.S."/>
            <person name="Squire G.R."/>
            <person name="Poole P.S."/>
            <person name="Young P.W."/>
            <person name="Iannetta P.M."/>
            <person name="James E.K."/>
        </authorList>
    </citation>
    <scope>NUCLEOTIDE SEQUENCE [LARGE SCALE GENOMIC DNA]</scope>
    <source>
        <strain evidence="7 8">JHI944</strain>
    </source>
</reference>